<feature type="compositionally biased region" description="Basic and acidic residues" evidence="1">
    <location>
        <begin position="49"/>
        <end position="60"/>
    </location>
</feature>
<evidence type="ECO:0000313" key="2">
    <source>
        <dbReference type="EMBL" id="URD97360.1"/>
    </source>
</evidence>
<protein>
    <submittedName>
        <fullName evidence="2">Uncharacterized protein</fullName>
    </submittedName>
</protein>
<accession>A0A9E7FIN7</accession>
<feature type="region of interest" description="Disordered" evidence="1">
    <location>
        <begin position="49"/>
        <end position="80"/>
    </location>
</feature>
<dbReference type="AlphaFoldDB" id="A0A9E7FIN7"/>
<name>A0A9E7FIN7_9LILI</name>
<evidence type="ECO:0000256" key="1">
    <source>
        <dbReference type="SAM" id="MobiDB-lite"/>
    </source>
</evidence>
<dbReference type="Proteomes" id="UP001055439">
    <property type="component" value="Chromosome 4"/>
</dbReference>
<organism evidence="2 3">
    <name type="scientific">Musa troglodytarum</name>
    <name type="common">fe'i banana</name>
    <dbReference type="NCBI Taxonomy" id="320322"/>
    <lineage>
        <taxon>Eukaryota</taxon>
        <taxon>Viridiplantae</taxon>
        <taxon>Streptophyta</taxon>
        <taxon>Embryophyta</taxon>
        <taxon>Tracheophyta</taxon>
        <taxon>Spermatophyta</taxon>
        <taxon>Magnoliopsida</taxon>
        <taxon>Liliopsida</taxon>
        <taxon>Zingiberales</taxon>
        <taxon>Musaceae</taxon>
        <taxon>Musa</taxon>
    </lineage>
</organism>
<sequence>PPSPLIVGRSHFVVSATPIRQHASSPGGGGVVLTLVAKRRGFEAQVFEKHPSAVRGEGRPTRSPCSTPSTPTSPARSPAADASWAIASTALPTASPANNSMVLGSVFRSLAVRISIHLYVCDFNAIPYFPL</sequence>
<feature type="compositionally biased region" description="Low complexity" evidence="1">
    <location>
        <begin position="61"/>
        <end position="80"/>
    </location>
</feature>
<reference evidence="2" key="1">
    <citation type="submission" date="2022-05" db="EMBL/GenBank/DDBJ databases">
        <title>The Musa troglodytarum L. genome provides insights into the mechanism of non-climacteric behaviour and enrichment of carotenoids.</title>
        <authorList>
            <person name="Wang J."/>
        </authorList>
    </citation>
    <scope>NUCLEOTIDE SEQUENCE</scope>
    <source>
        <tissue evidence="2">Leaf</tissue>
    </source>
</reference>
<dbReference type="EMBL" id="CP097506">
    <property type="protein sequence ID" value="URD97360.1"/>
    <property type="molecule type" value="Genomic_DNA"/>
</dbReference>
<proteinExistence type="predicted"/>
<feature type="non-terminal residue" evidence="2">
    <location>
        <position position="1"/>
    </location>
</feature>
<evidence type="ECO:0000313" key="3">
    <source>
        <dbReference type="Proteomes" id="UP001055439"/>
    </source>
</evidence>
<keyword evidence="3" id="KW-1185">Reference proteome</keyword>
<gene>
    <name evidence="2" type="ORF">MUK42_32517</name>
</gene>